<evidence type="ECO:0000313" key="1">
    <source>
        <dbReference type="EMBL" id="EGZ09065.1"/>
    </source>
</evidence>
<sequence length="241" mass="26632">DEDDCQITKVNPPMDDGALLDTWLAILGGQIVDVAATGQCSWLACYAALHNVAESMKAPTSEVVDNANELKKQVLNGMIANLADEAQLHPKEVMVEISASGCQGDQTAPIQEQLCALANHYVAQRQKSVKTQVPLQYWVRSAHIKAMAMHARETIYVLDVQTSGMARMQAYAYFDEHHQDEDIVETGSVQAVATHEAIELMQDLVGAGILPPVMILRWQDTTNHFQAITYDNERYACYANN</sequence>
<feature type="non-terminal residue" evidence="1">
    <location>
        <position position="1"/>
    </location>
</feature>
<name>G5A6W0_PHYSP</name>
<dbReference type="KEGG" id="psoj:PHYSODRAFT_400484"/>
<dbReference type="AlphaFoldDB" id="G5A6W0"/>
<evidence type="ECO:0000313" key="2">
    <source>
        <dbReference type="Proteomes" id="UP000002640"/>
    </source>
</evidence>
<reference evidence="1 2" key="1">
    <citation type="journal article" date="2006" name="Science">
        <title>Phytophthora genome sequences uncover evolutionary origins and mechanisms of pathogenesis.</title>
        <authorList>
            <person name="Tyler B.M."/>
            <person name="Tripathy S."/>
            <person name="Zhang X."/>
            <person name="Dehal P."/>
            <person name="Jiang R.H."/>
            <person name="Aerts A."/>
            <person name="Arredondo F.D."/>
            <person name="Baxter L."/>
            <person name="Bensasson D."/>
            <person name="Beynon J.L."/>
            <person name="Chapman J."/>
            <person name="Damasceno C.M."/>
            <person name="Dorrance A.E."/>
            <person name="Dou D."/>
            <person name="Dickerman A.W."/>
            <person name="Dubchak I.L."/>
            <person name="Garbelotto M."/>
            <person name="Gijzen M."/>
            <person name="Gordon S.G."/>
            <person name="Govers F."/>
            <person name="Grunwald N.J."/>
            <person name="Huang W."/>
            <person name="Ivors K.L."/>
            <person name="Jones R.W."/>
            <person name="Kamoun S."/>
            <person name="Krampis K."/>
            <person name="Lamour K.H."/>
            <person name="Lee M.K."/>
            <person name="McDonald W.H."/>
            <person name="Medina M."/>
            <person name="Meijer H.J."/>
            <person name="Nordberg E.K."/>
            <person name="Maclean D.J."/>
            <person name="Ospina-Giraldo M.D."/>
            <person name="Morris P.F."/>
            <person name="Phuntumart V."/>
            <person name="Putnam N.H."/>
            <person name="Rash S."/>
            <person name="Rose J.K."/>
            <person name="Sakihama Y."/>
            <person name="Salamov A.A."/>
            <person name="Savidor A."/>
            <person name="Scheuring C.F."/>
            <person name="Smith B.M."/>
            <person name="Sobral B.W."/>
            <person name="Terry A."/>
            <person name="Torto-Alalibo T.A."/>
            <person name="Win J."/>
            <person name="Xu Z."/>
            <person name="Zhang H."/>
            <person name="Grigoriev I.V."/>
            <person name="Rokhsar D.S."/>
            <person name="Boore J.L."/>
        </authorList>
    </citation>
    <scope>NUCLEOTIDE SEQUENCE [LARGE SCALE GENOMIC DNA]</scope>
    <source>
        <strain evidence="1 2">P6497</strain>
    </source>
</reference>
<protein>
    <submittedName>
        <fullName evidence="1">Uncharacterized protein</fullName>
    </submittedName>
</protein>
<keyword evidence="2" id="KW-1185">Reference proteome</keyword>
<dbReference type="EMBL" id="JH159160">
    <property type="protein sequence ID" value="EGZ09065.1"/>
    <property type="molecule type" value="Genomic_DNA"/>
</dbReference>
<proteinExistence type="predicted"/>
<dbReference type="Proteomes" id="UP000002640">
    <property type="component" value="Unassembled WGS sequence"/>
</dbReference>
<gene>
    <name evidence="1" type="ORF">PHYSODRAFT_400484</name>
</gene>
<feature type="non-terminal residue" evidence="1">
    <location>
        <position position="241"/>
    </location>
</feature>
<accession>G5A6W0</accession>
<organism evidence="1 2">
    <name type="scientific">Phytophthora sojae (strain P6497)</name>
    <name type="common">Soybean stem and root rot agent</name>
    <name type="synonym">Phytophthora megasperma f. sp. glycines</name>
    <dbReference type="NCBI Taxonomy" id="1094619"/>
    <lineage>
        <taxon>Eukaryota</taxon>
        <taxon>Sar</taxon>
        <taxon>Stramenopiles</taxon>
        <taxon>Oomycota</taxon>
        <taxon>Peronosporomycetes</taxon>
        <taxon>Peronosporales</taxon>
        <taxon>Peronosporaceae</taxon>
        <taxon>Phytophthora</taxon>
    </lineage>
</organism>
<dbReference type="InParanoid" id="G5A6W0"/>
<dbReference type="GeneID" id="20651275"/>
<dbReference type="RefSeq" id="XP_009535698.1">
    <property type="nucleotide sequence ID" value="XM_009537403.1"/>
</dbReference>